<sequence length="332" mass="37581">MKNTIINDNFERITSSKMEFSERKKVSERGKIGWNLSVEKIDTFFERQDTRGYKFDIDSRGNVFIVELKKAEHAFVVARLKKYFDVPNRGVADNPPIDVAGASAHYKPRGRGKPSAPDIAIYPSLSIIPKPPTPAPPPQRGLRILRAPRRPSRYREILPVDKTGRPHARIMCEIAVSQSYDTPRGWNAKCCHWMRQQYIRCIFGVKIYRQRATRNAIGQLDRCMIARLWTRQVAPIPGRHIAVAGQPGVYYEEWNFGTHNYHTGAPTACTGPGLLNYQVNIPTQDVFWDPPVIRGAPSTVGYAITVPGGVTAPNFVIDLYQIQQLVLLNQEN</sequence>
<name>A0A2I1H6D8_9GLOM</name>
<accession>A0A2I1H6D8</accession>
<dbReference type="Proteomes" id="UP000234323">
    <property type="component" value="Unassembled WGS sequence"/>
</dbReference>
<dbReference type="AlphaFoldDB" id="A0A2I1H6D8"/>
<evidence type="ECO:0000313" key="2">
    <source>
        <dbReference type="Proteomes" id="UP000234323"/>
    </source>
</evidence>
<keyword evidence="2" id="KW-1185">Reference proteome</keyword>
<dbReference type="VEuPathDB" id="FungiDB:RhiirA1_407205"/>
<evidence type="ECO:0000313" key="1">
    <source>
        <dbReference type="EMBL" id="PKY54446.1"/>
    </source>
</evidence>
<comment type="caution">
    <text evidence="1">The sequence shown here is derived from an EMBL/GenBank/DDBJ whole genome shotgun (WGS) entry which is preliminary data.</text>
</comment>
<reference evidence="1 2" key="1">
    <citation type="submission" date="2015-10" db="EMBL/GenBank/DDBJ databases">
        <title>Genome analyses suggest a sexual origin of heterokaryosis in a supposedly ancient asexual fungus.</title>
        <authorList>
            <person name="Ropars J."/>
            <person name="Sedzielewska K."/>
            <person name="Noel J."/>
            <person name="Charron P."/>
            <person name="Farinelli L."/>
            <person name="Marton T."/>
            <person name="Kruger M."/>
            <person name="Pelin A."/>
            <person name="Brachmann A."/>
            <person name="Corradi N."/>
        </authorList>
    </citation>
    <scope>NUCLEOTIDE SEQUENCE [LARGE SCALE GENOMIC DNA]</scope>
    <source>
        <strain evidence="1 2">A4</strain>
    </source>
</reference>
<proteinExistence type="predicted"/>
<gene>
    <name evidence="1" type="ORF">RhiirA4_473266</name>
</gene>
<dbReference type="VEuPathDB" id="FungiDB:FUN_017952"/>
<dbReference type="EMBL" id="LLXI01001611">
    <property type="protein sequence ID" value="PKY54446.1"/>
    <property type="molecule type" value="Genomic_DNA"/>
</dbReference>
<protein>
    <submittedName>
        <fullName evidence="1">Uncharacterized protein</fullName>
    </submittedName>
</protein>
<dbReference type="VEuPathDB" id="FungiDB:RhiirFUN_019382"/>
<organism evidence="1 2">
    <name type="scientific">Rhizophagus irregularis</name>
    <dbReference type="NCBI Taxonomy" id="588596"/>
    <lineage>
        <taxon>Eukaryota</taxon>
        <taxon>Fungi</taxon>
        <taxon>Fungi incertae sedis</taxon>
        <taxon>Mucoromycota</taxon>
        <taxon>Glomeromycotina</taxon>
        <taxon>Glomeromycetes</taxon>
        <taxon>Glomerales</taxon>
        <taxon>Glomeraceae</taxon>
        <taxon>Rhizophagus</taxon>
    </lineage>
</organism>